<evidence type="ECO:0000256" key="2">
    <source>
        <dbReference type="SAM" id="MobiDB-lite"/>
    </source>
</evidence>
<organism evidence="3 4">
    <name type="scientific">Pristionchus pacificus</name>
    <name type="common">Parasitic nematode worm</name>
    <dbReference type="NCBI Taxonomy" id="54126"/>
    <lineage>
        <taxon>Eukaryota</taxon>
        <taxon>Metazoa</taxon>
        <taxon>Ecdysozoa</taxon>
        <taxon>Nematoda</taxon>
        <taxon>Chromadorea</taxon>
        <taxon>Rhabditida</taxon>
        <taxon>Rhabditina</taxon>
        <taxon>Diplogasteromorpha</taxon>
        <taxon>Diplogasteroidea</taxon>
        <taxon>Neodiplogasteridae</taxon>
        <taxon>Pristionchus</taxon>
    </lineage>
</organism>
<accession>A0A2A6C044</accession>
<dbReference type="EnsemblMetazoa" id="PPA26921.1">
    <property type="protein sequence ID" value="PPA26921.1"/>
    <property type="gene ID" value="WBGene00116475"/>
</dbReference>
<feature type="coiled-coil region" evidence="1">
    <location>
        <begin position="176"/>
        <end position="203"/>
    </location>
</feature>
<proteinExistence type="predicted"/>
<name>A0A2A6C044_PRIPA</name>
<feature type="region of interest" description="Disordered" evidence="2">
    <location>
        <begin position="1"/>
        <end position="40"/>
    </location>
</feature>
<keyword evidence="4" id="KW-1185">Reference proteome</keyword>
<sequence>MGSSRENRSSSWNSFSFHTPPTPISSTESSRNHPSGANEIIQTAANNMVQSSPLSIPLNNHPFPSAPPQLMLCNPYVLPPYASSIPNLDVPGIPGLASPPAPNSTSSTLPPSSNSASIVEALADSSILPSLLHVFSDDVLEQALALLREKRIAAKKDNAHSMAQAKSQAVARLWTVEQYNDHIRKLEERVKIHRENLDALNQREVELELVLQLSRAAAAKREEHRAAGSVKVILSVLRKNTTAALHIKTRKQKRPTKRSRPPSSSSSISIPSSGTQEQQHMLKNRTPPHASPAALVPSGTMISVGIVEPTRLMQLKKEFILRIPDDEQATLFDELSGFFNPVQGVEKKHAG</sequence>
<gene>
    <name evidence="3" type="primary">WBGene00116475</name>
</gene>
<feature type="region of interest" description="Disordered" evidence="2">
    <location>
        <begin position="247"/>
        <end position="296"/>
    </location>
</feature>
<protein>
    <submittedName>
        <fullName evidence="3">Uncharacterized protein</fullName>
    </submittedName>
</protein>
<evidence type="ECO:0000313" key="4">
    <source>
        <dbReference type="Proteomes" id="UP000005239"/>
    </source>
</evidence>
<evidence type="ECO:0000313" key="3">
    <source>
        <dbReference type="EnsemblMetazoa" id="PPA26921.1"/>
    </source>
</evidence>
<keyword evidence="1" id="KW-0175">Coiled coil</keyword>
<evidence type="ECO:0000256" key="1">
    <source>
        <dbReference type="SAM" id="Coils"/>
    </source>
</evidence>
<dbReference type="AlphaFoldDB" id="A0A2A6C044"/>
<reference evidence="3" key="2">
    <citation type="submission" date="2022-06" db="UniProtKB">
        <authorList>
            <consortium name="EnsemblMetazoa"/>
        </authorList>
    </citation>
    <scope>IDENTIFICATION</scope>
    <source>
        <strain evidence="3">PS312</strain>
    </source>
</reference>
<feature type="compositionally biased region" description="Low complexity" evidence="2">
    <location>
        <begin position="261"/>
        <end position="273"/>
    </location>
</feature>
<feature type="compositionally biased region" description="Basic residues" evidence="2">
    <location>
        <begin position="247"/>
        <end position="260"/>
    </location>
</feature>
<reference evidence="4" key="1">
    <citation type="journal article" date="2008" name="Nat. Genet.">
        <title>The Pristionchus pacificus genome provides a unique perspective on nematode lifestyle and parasitism.</title>
        <authorList>
            <person name="Dieterich C."/>
            <person name="Clifton S.W."/>
            <person name="Schuster L.N."/>
            <person name="Chinwalla A."/>
            <person name="Delehaunty K."/>
            <person name="Dinkelacker I."/>
            <person name="Fulton L."/>
            <person name="Fulton R."/>
            <person name="Godfrey J."/>
            <person name="Minx P."/>
            <person name="Mitreva M."/>
            <person name="Roeseler W."/>
            <person name="Tian H."/>
            <person name="Witte H."/>
            <person name="Yang S.P."/>
            <person name="Wilson R.K."/>
            <person name="Sommer R.J."/>
        </authorList>
    </citation>
    <scope>NUCLEOTIDE SEQUENCE [LARGE SCALE GENOMIC DNA]</scope>
    <source>
        <strain evidence="4">PS312</strain>
    </source>
</reference>
<dbReference type="Proteomes" id="UP000005239">
    <property type="component" value="Unassembled WGS sequence"/>
</dbReference>
<feature type="compositionally biased region" description="Low complexity" evidence="2">
    <location>
        <begin position="9"/>
        <end position="29"/>
    </location>
</feature>
<accession>A0A8R1YGV7</accession>